<protein>
    <submittedName>
        <fullName evidence="3">Formylglycine-generating enzyme required for sulfatase activity</fullName>
    </submittedName>
</protein>
<feature type="domain" description="Sulfatase-modifying factor enzyme-like" evidence="2">
    <location>
        <begin position="42"/>
        <end position="252"/>
    </location>
</feature>
<dbReference type="PANTHER" id="PTHR23150">
    <property type="entry name" value="SULFATASE MODIFYING FACTOR 1, 2"/>
    <property type="match status" value="1"/>
</dbReference>
<dbReference type="RefSeq" id="WP_307260426.1">
    <property type="nucleotide sequence ID" value="NZ_JAUSVL010000001.1"/>
</dbReference>
<dbReference type="PROSITE" id="PS51257">
    <property type="entry name" value="PROKAR_LIPOPROTEIN"/>
    <property type="match status" value="1"/>
</dbReference>
<dbReference type="Gene3D" id="3.90.1580.10">
    <property type="entry name" value="paralog of FGE (formylglycine-generating enzyme)"/>
    <property type="match status" value="1"/>
</dbReference>
<evidence type="ECO:0000313" key="4">
    <source>
        <dbReference type="Proteomes" id="UP001238163"/>
    </source>
</evidence>
<name>A0AAE3VEM0_9BACT</name>
<dbReference type="AlphaFoldDB" id="A0AAE3VEM0"/>
<comment type="caution">
    <text evidence="3">The sequence shown here is derived from an EMBL/GenBank/DDBJ whole genome shotgun (WGS) entry which is preliminary data.</text>
</comment>
<evidence type="ECO:0000259" key="2">
    <source>
        <dbReference type="Pfam" id="PF03781"/>
    </source>
</evidence>
<feature type="signal peptide" evidence="1">
    <location>
        <begin position="1"/>
        <end position="22"/>
    </location>
</feature>
<dbReference type="InterPro" id="IPR005532">
    <property type="entry name" value="SUMF_dom"/>
</dbReference>
<feature type="chain" id="PRO_5042064380" evidence="1">
    <location>
        <begin position="23"/>
        <end position="255"/>
    </location>
</feature>
<keyword evidence="4" id="KW-1185">Reference proteome</keyword>
<proteinExistence type="predicted"/>
<dbReference type="InterPro" id="IPR016187">
    <property type="entry name" value="CTDL_fold"/>
</dbReference>
<reference evidence="3" key="1">
    <citation type="submission" date="2023-07" db="EMBL/GenBank/DDBJ databases">
        <title>Genomic Encyclopedia of Type Strains, Phase IV (KMG-IV): sequencing the most valuable type-strain genomes for metagenomic binning, comparative biology and taxonomic classification.</title>
        <authorList>
            <person name="Goeker M."/>
        </authorList>
    </citation>
    <scope>NUCLEOTIDE SEQUENCE</scope>
    <source>
        <strain evidence="3">DSM 24202</strain>
    </source>
</reference>
<sequence>MKKLAVLLMGMASLLFCSCVKLKDSKVADAVSLDLGGGVMLDLVLIRPGKFMMGSENGERNEKPVHEVTISQPFYLGKYEVTQAQWEAVMGSNPSESKGIYLPVECVSWEDCQNFIKKLNCKGVGTFRLPTEAEWEYACRAGTTGDHAGKIDEMAWYGKMNEFRKQPVGMKKANPWGLYDMHGNVFEWCQDWYGDYSQDKQTDPKGATDGAGRVIRGGSLYYDADDCRSAYRYPFPVSPLHRDILLGFRLVREVP</sequence>
<dbReference type="PANTHER" id="PTHR23150:SF19">
    <property type="entry name" value="FORMYLGLYCINE-GENERATING ENZYME"/>
    <property type="match status" value="1"/>
</dbReference>
<dbReference type="SUPFAM" id="SSF56436">
    <property type="entry name" value="C-type lectin-like"/>
    <property type="match status" value="1"/>
</dbReference>
<gene>
    <name evidence="3" type="ORF">J3R75_001190</name>
</gene>
<keyword evidence="1" id="KW-0732">Signal</keyword>
<organism evidence="3 4">
    <name type="scientific">Oligosphaera ethanolica</name>
    <dbReference type="NCBI Taxonomy" id="760260"/>
    <lineage>
        <taxon>Bacteria</taxon>
        <taxon>Pseudomonadati</taxon>
        <taxon>Lentisphaerota</taxon>
        <taxon>Oligosphaeria</taxon>
        <taxon>Oligosphaerales</taxon>
        <taxon>Oligosphaeraceae</taxon>
        <taxon>Oligosphaera</taxon>
    </lineage>
</organism>
<dbReference type="GO" id="GO:0120147">
    <property type="term" value="F:formylglycine-generating oxidase activity"/>
    <property type="evidence" value="ECO:0007669"/>
    <property type="project" value="TreeGrafter"/>
</dbReference>
<evidence type="ECO:0000256" key="1">
    <source>
        <dbReference type="SAM" id="SignalP"/>
    </source>
</evidence>
<dbReference type="Proteomes" id="UP001238163">
    <property type="component" value="Unassembled WGS sequence"/>
</dbReference>
<dbReference type="InterPro" id="IPR051043">
    <property type="entry name" value="Sulfatase_Mod_Factor_Kinase"/>
</dbReference>
<dbReference type="Pfam" id="PF03781">
    <property type="entry name" value="FGE-sulfatase"/>
    <property type="match status" value="1"/>
</dbReference>
<evidence type="ECO:0000313" key="3">
    <source>
        <dbReference type="EMBL" id="MDQ0289083.1"/>
    </source>
</evidence>
<dbReference type="InterPro" id="IPR042095">
    <property type="entry name" value="SUMF_sf"/>
</dbReference>
<dbReference type="EMBL" id="JAUSVL010000001">
    <property type="protein sequence ID" value="MDQ0289083.1"/>
    <property type="molecule type" value="Genomic_DNA"/>
</dbReference>
<accession>A0AAE3VEM0</accession>